<feature type="region of interest" description="Disordered" evidence="1">
    <location>
        <begin position="151"/>
        <end position="170"/>
    </location>
</feature>
<reference evidence="2 3" key="1">
    <citation type="journal article" date="2015" name="BMC Genomics">
        <title>Insights from the genome of Ophiocordyceps polyrhachis-furcata to pathogenicity and host specificity in insect fungi.</title>
        <authorList>
            <person name="Wichadakul D."/>
            <person name="Kobmoo N."/>
            <person name="Ingsriswang S."/>
            <person name="Tangphatsornruang S."/>
            <person name="Chantasingh D."/>
            <person name="Luangsa-ard J.J."/>
            <person name="Eurwilaichitr L."/>
        </authorList>
    </citation>
    <scope>NUCLEOTIDE SEQUENCE [LARGE SCALE GENOMIC DNA]</scope>
    <source>
        <strain evidence="2 3">BCC 54312</strain>
    </source>
</reference>
<feature type="compositionally biased region" description="Basic and acidic residues" evidence="1">
    <location>
        <begin position="65"/>
        <end position="83"/>
    </location>
</feature>
<dbReference type="AlphaFoldDB" id="A0A367LAG0"/>
<feature type="compositionally biased region" description="Gly residues" evidence="1">
    <location>
        <begin position="161"/>
        <end position="170"/>
    </location>
</feature>
<accession>A0A367LAG0</accession>
<sequence length="170" mass="18628">MRFIPFSPKNNTDVCGAPEDVPVAYYFNGVMPGSSDMAGTFSTAAIPPAEEEGEGGGGVEVEYLDVERRGRGGEEGRGERREGGVLPPERLVLRQSWLMPLHGDTQFWSLYSVKPLGVFCRKKEQFWHSRFKFGRIRTDGGFEHSHCGECVRGSGRQSTKAGGGGRRGGE</sequence>
<dbReference type="EMBL" id="LKCN02000010">
    <property type="protein sequence ID" value="RCI11417.1"/>
    <property type="molecule type" value="Genomic_DNA"/>
</dbReference>
<proteinExistence type="predicted"/>
<organism evidence="2 3">
    <name type="scientific">Ophiocordyceps polyrhachis-furcata BCC 54312</name>
    <dbReference type="NCBI Taxonomy" id="1330021"/>
    <lineage>
        <taxon>Eukaryota</taxon>
        <taxon>Fungi</taxon>
        <taxon>Dikarya</taxon>
        <taxon>Ascomycota</taxon>
        <taxon>Pezizomycotina</taxon>
        <taxon>Sordariomycetes</taxon>
        <taxon>Hypocreomycetidae</taxon>
        <taxon>Hypocreales</taxon>
        <taxon>Ophiocordycipitaceae</taxon>
        <taxon>Ophiocordyceps</taxon>
    </lineage>
</organism>
<evidence type="ECO:0000313" key="2">
    <source>
        <dbReference type="EMBL" id="RCI11417.1"/>
    </source>
</evidence>
<evidence type="ECO:0000313" key="3">
    <source>
        <dbReference type="Proteomes" id="UP000253664"/>
    </source>
</evidence>
<protein>
    <submittedName>
        <fullName evidence="2">Uncharacterized protein</fullName>
    </submittedName>
</protein>
<dbReference type="Proteomes" id="UP000253664">
    <property type="component" value="Unassembled WGS sequence"/>
</dbReference>
<feature type="region of interest" description="Disordered" evidence="1">
    <location>
        <begin position="47"/>
        <end position="83"/>
    </location>
</feature>
<keyword evidence="3" id="KW-1185">Reference proteome</keyword>
<evidence type="ECO:0000256" key="1">
    <source>
        <dbReference type="SAM" id="MobiDB-lite"/>
    </source>
</evidence>
<name>A0A367LAG0_9HYPO</name>
<comment type="caution">
    <text evidence="2">The sequence shown here is derived from an EMBL/GenBank/DDBJ whole genome shotgun (WGS) entry which is preliminary data.</text>
</comment>
<gene>
    <name evidence="2" type="ORF">L249_7541</name>
</gene>